<accession>A0A0W0XG16</accession>
<dbReference type="PANTHER" id="PTHR43000">
    <property type="entry name" value="DTDP-D-GLUCOSE 4,6-DEHYDRATASE-RELATED"/>
    <property type="match status" value="1"/>
</dbReference>
<dbReference type="GO" id="GO:0016853">
    <property type="term" value="F:isomerase activity"/>
    <property type="evidence" value="ECO:0007669"/>
    <property type="project" value="UniProtKB-KW"/>
</dbReference>
<sequence>MRYVVTGATGCLGLNLTRRLVQEGHEVIAIGRNKQLGHILTGMGATFHALDLHERARLATTVRRADVIFHCAAFSSPWGKYKDFYQANVVGTQHVIAVTPPGRRLVHVSTPSIYFDFIEKHDVKEDAVLPLRPANHYIKTKLLAESLVDKAWQENKLNVITVRPRAIFGPYDRAILPRLLNAEKHGILPIVGTGDNVIDITYVDNVVDSLILAAQAKEQFCGKKYNITNDEPRSLISILSALYAALQRPLNVKCVPYSLAKSMAYILEKLHRLFLLKSEPRLTQYSAAVLALGQTLNIEAAKNDLGYRPKITLDEGMQLFAQWYQS</sequence>
<comment type="pathway">
    <text evidence="1">Bacterial outer membrane biogenesis; LPS O-antigen biosynthesis.</text>
</comment>
<dbReference type="RefSeq" id="WP_025385932.1">
    <property type="nucleotide sequence ID" value="NZ_LCUA01000005.1"/>
</dbReference>
<organism evidence="4 5">
    <name type="scientific">Legionella oakridgensis</name>
    <dbReference type="NCBI Taxonomy" id="29423"/>
    <lineage>
        <taxon>Bacteria</taxon>
        <taxon>Pseudomonadati</taxon>
        <taxon>Pseudomonadota</taxon>
        <taxon>Gammaproteobacteria</taxon>
        <taxon>Legionellales</taxon>
        <taxon>Legionellaceae</taxon>
        <taxon>Legionella</taxon>
    </lineage>
</organism>
<evidence type="ECO:0000259" key="3">
    <source>
        <dbReference type="Pfam" id="PF01370"/>
    </source>
</evidence>
<comment type="caution">
    <text evidence="4">The sequence shown here is derived from an EMBL/GenBank/DDBJ whole genome shotgun (WGS) entry which is preliminary data.</text>
</comment>
<reference evidence="4 5" key="1">
    <citation type="submission" date="2015-11" db="EMBL/GenBank/DDBJ databases">
        <title>Genomic analysis of 38 Legionella species identifies large and diverse effector repertoires.</title>
        <authorList>
            <person name="Burstein D."/>
            <person name="Amaro F."/>
            <person name="Zusman T."/>
            <person name="Lifshitz Z."/>
            <person name="Cohen O."/>
            <person name="Gilbert J.A."/>
            <person name="Pupko T."/>
            <person name="Shuman H.A."/>
            <person name="Segal G."/>
        </authorList>
    </citation>
    <scope>NUCLEOTIDE SEQUENCE [LARGE SCALE GENOMIC DNA]</scope>
    <source>
        <strain evidence="4 5">Oak Ridge-10</strain>
    </source>
</reference>
<evidence type="ECO:0000313" key="4">
    <source>
        <dbReference type="EMBL" id="KTD43473.1"/>
    </source>
</evidence>
<name>A0A0W0XG16_9GAMM</name>
<gene>
    <name evidence="4" type="ORF">Loak_0648</name>
</gene>
<dbReference type="InterPro" id="IPR036291">
    <property type="entry name" value="NAD(P)-bd_dom_sf"/>
</dbReference>
<feature type="domain" description="NAD-dependent epimerase/dehydratase" evidence="3">
    <location>
        <begin position="4"/>
        <end position="227"/>
    </location>
</feature>
<dbReference type="Gene3D" id="3.40.50.720">
    <property type="entry name" value="NAD(P)-binding Rossmann-like Domain"/>
    <property type="match status" value="1"/>
</dbReference>
<dbReference type="InterPro" id="IPR001509">
    <property type="entry name" value="Epimerase_deHydtase"/>
</dbReference>
<evidence type="ECO:0000256" key="2">
    <source>
        <dbReference type="ARBA" id="ARBA00007637"/>
    </source>
</evidence>
<evidence type="ECO:0000313" key="5">
    <source>
        <dbReference type="Proteomes" id="UP000054858"/>
    </source>
</evidence>
<evidence type="ECO:0000256" key="1">
    <source>
        <dbReference type="ARBA" id="ARBA00005125"/>
    </source>
</evidence>
<comment type="similarity">
    <text evidence="2">Belongs to the NAD(P)-dependent epimerase/dehydratase family.</text>
</comment>
<dbReference type="Pfam" id="PF01370">
    <property type="entry name" value="Epimerase"/>
    <property type="match status" value="1"/>
</dbReference>
<dbReference type="EMBL" id="LNYP01000008">
    <property type="protein sequence ID" value="KTD43473.1"/>
    <property type="molecule type" value="Genomic_DNA"/>
</dbReference>
<keyword evidence="4" id="KW-0413">Isomerase</keyword>
<dbReference type="PATRIC" id="fig|29423.5.peg.675"/>
<dbReference type="SUPFAM" id="SSF51735">
    <property type="entry name" value="NAD(P)-binding Rossmann-fold domains"/>
    <property type="match status" value="1"/>
</dbReference>
<proteinExistence type="inferred from homology"/>
<protein>
    <submittedName>
        <fullName evidence="4">3-beta hydroxysteroid dehydrogenase/isomerase</fullName>
    </submittedName>
</protein>
<dbReference type="Proteomes" id="UP000054858">
    <property type="component" value="Unassembled WGS sequence"/>
</dbReference>
<dbReference type="AlphaFoldDB" id="A0A0W0XG16"/>